<name>A0ACC1HE18_9FUNG</name>
<proteinExistence type="predicted"/>
<keyword evidence="2" id="KW-1185">Reference proteome</keyword>
<comment type="caution">
    <text evidence="1">The sequence shown here is derived from an EMBL/GenBank/DDBJ whole genome shotgun (WGS) entry which is preliminary data.</text>
</comment>
<feature type="non-terminal residue" evidence="1">
    <location>
        <position position="1"/>
    </location>
</feature>
<reference evidence="1" key="1">
    <citation type="submission" date="2022-06" db="EMBL/GenBank/DDBJ databases">
        <title>Phylogenomic reconstructions and comparative analyses of Kickxellomycotina fungi.</title>
        <authorList>
            <person name="Reynolds N.K."/>
            <person name="Stajich J.E."/>
            <person name="Barry K."/>
            <person name="Grigoriev I.V."/>
            <person name="Crous P."/>
            <person name="Smith M.E."/>
        </authorList>
    </citation>
    <scope>NUCLEOTIDE SEQUENCE</scope>
    <source>
        <strain evidence="1">RSA 2271</strain>
    </source>
</reference>
<dbReference type="Proteomes" id="UP001145114">
    <property type="component" value="Unassembled WGS sequence"/>
</dbReference>
<sequence length="192" mass="22512">SDFYPRIVKALSPATKLVGSWKTEIGRLDTATHIWEHKGYPALTEAKKYLASSDEAIQFERRLVPLLRERENQVMLEFGFWPTSPPIVTGGLYELRSYTLLPGRLLEWEQNWRRGVECRKHNERMIGAWFSQLGELNQIHHMWAYPDLQSRKEMREAAWKEDGWAKTVYNTLRVVQHMDTQILAPLPFSSLK</sequence>
<accession>A0ACC1HE18</accession>
<dbReference type="EMBL" id="JAMZIH010008129">
    <property type="protein sequence ID" value="KAJ1672589.1"/>
    <property type="molecule type" value="Genomic_DNA"/>
</dbReference>
<evidence type="ECO:0000313" key="1">
    <source>
        <dbReference type="EMBL" id="KAJ1672589.1"/>
    </source>
</evidence>
<protein>
    <submittedName>
        <fullName evidence="1">Uncharacterized protein</fullName>
    </submittedName>
</protein>
<gene>
    <name evidence="1" type="ORF">EV182_006883</name>
</gene>
<organism evidence="1 2">
    <name type="scientific">Spiromyces aspiralis</name>
    <dbReference type="NCBI Taxonomy" id="68401"/>
    <lineage>
        <taxon>Eukaryota</taxon>
        <taxon>Fungi</taxon>
        <taxon>Fungi incertae sedis</taxon>
        <taxon>Zoopagomycota</taxon>
        <taxon>Kickxellomycotina</taxon>
        <taxon>Kickxellomycetes</taxon>
        <taxon>Kickxellales</taxon>
        <taxon>Kickxellaceae</taxon>
        <taxon>Spiromyces</taxon>
    </lineage>
</organism>
<evidence type="ECO:0000313" key="2">
    <source>
        <dbReference type="Proteomes" id="UP001145114"/>
    </source>
</evidence>